<organism evidence="2 3">
    <name type="scientific">Legionella quinlivanii</name>
    <dbReference type="NCBI Taxonomy" id="45073"/>
    <lineage>
        <taxon>Bacteria</taxon>
        <taxon>Pseudomonadati</taxon>
        <taxon>Pseudomonadota</taxon>
        <taxon>Gammaproteobacteria</taxon>
        <taxon>Legionellales</taxon>
        <taxon>Legionellaceae</taxon>
        <taxon>Legionella</taxon>
    </lineage>
</organism>
<proteinExistence type="predicted"/>
<reference evidence="2 3" key="1">
    <citation type="submission" date="2017-02" db="EMBL/GenBank/DDBJ databases">
        <title>Legionella quilivanii strain from human: case report and whole genome sequencing analysis.</title>
        <authorList>
            <person name="Lalancette C."/>
            <person name="Leduc J.-M."/>
            <person name="Levesque S."/>
            <person name="Fournier E."/>
            <person name="Saoud J."/>
            <person name="Faucher S.P."/>
            <person name="Bernard K."/>
            <person name="Martineau C."/>
            <person name="Longtin J."/>
        </authorList>
    </citation>
    <scope>NUCLEOTIDE SEQUENCE [LARGE SCALE GENOMIC DNA]</scope>
    <source>
        <strain evidence="2 3">ID143958</strain>
    </source>
</reference>
<dbReference type="InterPro" id="IPR018681">
    <property type="entry name" value="DUF2165_transmembrane"/>
</dbReference>
<gene>
    <name evidence="2" type="ORF">B1207_05155</name>
</gene>
<dbReference type="Pfam" id="PF09933">
    <property type="entry name" value="DUF2165"/>
    <property type="match status" value="1"/>
</dbReference>
<keyword evidence="1" id="KW-0812">Transmembrane</keyword>
<feature type="transmembrane region" description="Helical" evidence="1">
    <location>
        <begin position="67"/>
        <end position="93"/>
    </location>
</feature>
<keyword evidence="1" id="KW-1133">Transmembrane helix</keyword>
<comment type="caution">
    <text evidence="2">The sequence shown here is derived from an EMBL/GenBank/DDBJ whole genome shotgun (WGS) entry which is preliminary data.</text>
</comment>
<dbReference type="EMBL" id="MVJN01000003">
    <property type="protein sequence ID" value="RAP37561.1"/>
    <property type="molecule type" value="Genomic_DNA"/>
</dbReference>
<feature type="transmembrane region" description="Helical" evidence="1">
    <location>
        <begin position="105"/>
        <end position="130"/>
    </location>
</feature>
<evidence type="ECO:0008006" key="4">
    <source>
        <dbReference type="Google" id="ProtNLM"/>
    </source>
</evidence>
<dbReference type="RefSeq" id="WP_112218917.1">
    <property type="nucleotide sequence ID" value="NZ_MVJN01000003.1"/>
</dbReference>
<evidence type="ECO:0000313" key="3">
    <source>
        <dbReference type="Proteomes" id="UP000249458"/>
    </source>
</evidence>
<dbReference type="AlphaFoldDB" id="A0A364LLE4"/>
<feature type="transmembrane region" description="Helical" evidence="1">
    <location>
        <begin position="142"/>
        <end position="159"/>
    </location>
</feature>
<protein>
    <recommendedName>
        <fullName evidence="4">Transmembrane protein</fullName>
    </recommendedName>
</protein>
<evidence type="ECO:0000256" key="1">
    <source>
        <dbReference type="SAM" id="Phobius"/>
    </source>
</evidence>
<evidence type="ECO:0000313" key="2">
    <source>
        <dbReference type="EMBL" id="RAP37561.1"/>
    </source>
</evidence>
<dbReference type="Proteomes" id="UP000249458">
    <property type="component" value="Unassembled WGS sequence"/>
</dbReference>
<sequence length="161" mass="18528">MNYSLRYIKIGMLASVALFLSLVAFNNVVDFNSNWLFVHHVLSMDTTFHETALMGRAITDSNLQKLAYYFIIIWEVVAAIICWIGCFILGSKIKNSDFDSYKQTAFIGLFFGFLLYMVGFLVIGGEWFAMWQSPNWNGQMKAGLFLNFIMFVMIFLNTTDE</sequence>
<accession>A0A364LLE4</accession>
<name>A0A364LLE4_9GAMM</name>
<keyword evidence="1" id="KW-0472">Membrane</keyword>